<dbReference type="GO" id="GO:0003755">
    <property type="term" value="F:peptidyl-prolyl cis-trans isomerase activity"/>
    <property type="evidence" value="ECO:0007669"/>
    <property type="project" value="UniProtKB-KW"/>
</dbReference>
<dbReference type="InterPro" id="IPR027304">
    <property type="entry name" value="Trigger_fact/SurA_dom_sf"/>
</dbReference>
<evidence type="ECO:0000256" key="3">
    <source>
        <dbReference type="ARBA" id="ARBA00022729"/>
    </source>
</evidence>
<organism evidence="7 8">
    <name type="scientific">Myxococcus xanthus</name>
    <dbReference type="NCBI Taxonomy" id="34"/>
    <lineage>
        <taxon>Bacteria</taxon>
        <taxon>Pseudomonadati</taxon>
        <taxon>Myxococcota</taxon>
        <taxon>Myxococcia</taxon>
        <taxon>Myxococcales</taxon>
        <taxon>Cystobacterineae</taxon>
        <taxon>Myxococcaceae</taxon>
        <taxon>Myxococcus</taxon>
    </lineage>
</organism>
<dbReference type="EMBL" id="JABFNT010000170">
    <property type="protein sequence ID" value="NOJ83169.1"/>
    <property type="molecule type" value="Genomic_DNA"/>
</dbReference>
<keyword evidence="4" id="KW-0697">Rotamase</keyword>
<evidence type="ECO:0000256" key="2">
    <source>
        <dbReference type="ARBA" id="ARBA00013194"/>
    </source>
</evidence>
<dbReference type="AlphaFoldDB" id="A0A7Y4IPR8"/>
<keyword evidence="5" id="KW-0413">Isomerase</keyword>
<evidence type="ECO:0000256" key="5">
    <source>
        <dbReference type="ARBA" id="ARBA00023235"/>
    </source>
</evidence>
<dbReference type="PANTHER" id="PTHR47245">
    <property type="entry name" value="PEPTIDYLPROLYL ISOMERASE"/>
    <property type="match status" value="1"/>
</dbReference>
<comment type="catalytic activity">
    <reaction evidence="1">
        <text>[protein]-peptidylproline (omega=180) = [protein]-peptidylproline (omega=0)</text>
        <dbReference type="Rhea" id="RHEA:16237"/>
        <dbReference type="Rhea" id="RHEA-COMP:10747"/>
        <dbReference type="Rhea" id="RHEA-COMP:10748"/>
        <dbReference type="ChEBI" id="CHEBI:83833"/>
        <dbReference type="ChEBI" id="CHEBI:83834"/>
        <dbReference type="EC" id="5.2.1.8"/>
    </reaction>
</comment>
<sequence length="349" mass="39207">MTDGLPIWSPPPHEAPRMRFSPTRAFLVPLAIALAAGVGMPACTKPVMETPEALVVASVNGEVLSRADFEQELWRELALTDVSQRTLEDVEPFKRALLDTYIHRMLLLQEARKHNITVTPEEVDRGVLRLSGDYPAGNFNEVLAQGQLSMAELRSREASRLTIEKLFASHVYSRVAVTEEELRAWYGAHEKDFHEPEQVHAAQIVVKGLDEARRLQTQLKSGKKFADLARRYSLSADAKVGGDLGFFPRGQMPPAFDEVVFKLGVGQVSDVVSTEYGFHLFRVLERKPARKREFVEVRSLVEGKLLEQKRSQAQETFEQELRQKAQVQVNEATLQAIRGRPAPQQATAE</sequence>
<dbReference type="Gene3D" id="3.10.50.40">
    <property type="match status" value="1"/>
</dbReference>
<gene>
    <name evidence="7" type="ORF">HNV28_33485</name>
</gene>
<reference evidence="7 8" key="1">
    <citation type="submission" date="2020-05" db="EMBL/GenBank/DDBJ databases">
        <authorList>
            <person name="Whitworth D."/>
        </authorList>
    </citation>
    <scope>NUCLEOTIDE SEQUENCE [LARGE SCALE GENOMIC DNA]</scope>
    <source>
        <strain evidence="7 8">AM005</strain>
    </source>
</reference>
<evidence type="ECO:0000256" key="4">
    <source>
        <dbReference type="ARBA" id="ARBA00023110"/>
    </source>
</evidence>
<dbReference type="PANTHER" id="PTHR47245:SF1">
    <property type="entry name" value="FOLDASE PROTEIN PRSA"/>
    <property type="match status" value="1"/>
</dbReference>
<evidence type="ECO:0000256" key="1">
    <source>
        <dbReference type="ARBA" id="ARBA00000971"/>
    </source>
</evidence>
<protein>
    <recommendedName>
        <fullName evidence="2">peptidylprolyl isomerase</fullName>
        <ecNumber evidence="2">5.2.1.8</ecNumber>
    </recommendedName>
</protein>
<dbReference type="InterPro" id="IPR046357">
    <property type="entry name" value="PPIase_dom_sf"/>
</dbReference>
<dbReference type="EC" id="5.2.1.8" evidence="2"/>
<evidence type="ECO:0000259" key="6">
    <source>
        <dbReference type="PROSITE" id="PS50198"/>
    </source>
</evidence>
<evidence type="ECO:0000313" key="7">
    <source>
        <dbReference type="EMBL" id="NOJ83169.1"/>
    </source>
</evidence>
<proteinExistence type="predicted"/>
<dbReference type="SUPFAM" id="SSF109998">
    <property type="entry name" value="Triger factor/SurA peptide-binding domain-like"/>
    <property type="match status" value="1"/>
</dbReference>
<dbReference type="InterPro" id="IPR050245">
    <property type="entry name" value="PrsA_foldase"/>
</dbReference>
<dbReference type="Pfam" id="PF13145">
    <property type="entry name" value="Rotamase_2"/>
    <property type="match status" value="1"/>
</dbReference>
<dbReference type="Gene3D" id="1.10.4030.10">
    <property type="entry name" value="Porin chaperone SurA, peptide-binding domain"/>
    <property type="match status" value="1"/>
</dbReference>
<dbReference type="InterPro" id="IPR000297">
    <property type="entry name" value="PPIase_PpiC"/>
</dbReference>
<keyword evidence="3" id="KW-0732">Signal</keyword>
<comment type="caution">
    <text evidence="7">The sequence shown here is derived from an EMBL/GenBank/DDBJ whole genome shotgun (WGS) entry which is preliminary data.</text>
</comment>
<evidence type="ECO:0000313" key="8">
    <source>
        <dbReference type="Proteomes" id="UP000533080"/>
    </source>
</evidence>
<name>A0A7Y4IPR8_MYXXA</name>
<dbReference type="SUPFAM" id="SSF54534">
    <property type="entry name" value="FKBP-like"/>
    <property type="match status" value="1"/>
</dbReference>
<dbReference type="Pfam" id="PF13624">
    <property type="entry name" value="SurA_N_3"/>
    <property type="match status" value="1"/>
</dbReference>
<dbReference type="PROSITE" id="PS50198">
    <property type="entry name" value="PPIC_PPIASE_2"/>
    <property type="match status" value="1"/>
</dbReference>
<feature type="domain" description="PpiC" evidence="6">
    <location>
        <begin position="196"/>
        <end position="285"/>
    </location>
</feature>
<dbReference type="Proteomes" id="UP000533080">
    <property type="component" value="Unassembled WGS sequence"/>
</dbReference>
<accession>A0A7Y4IPR8</accession>